<feature type="region of interest" description="Disordered" evidence="1">
    <location>
        <begin position="392"/>
        <end position="452"/>
    </location>
</feature>
<dbReference type="SUPFAM" id="SSF52540">
    <property type="entry name" value="P-loop containing nucleoside triphosphate hydrolases"/>
    <property type="match status" value="1"/>
</dbReference>
<dbReference type="SUPFAM" id="SSF53300">
    <property type="entry name" value="vWA-like"/>
    <property type="match status" value="1"/>
</dbReference>
<dbReference type="SMART" id="SM00327">
    <property type="entry name" value="VWA"/>
    <property type="match status" value="1"/>
</dbReference>
<dbReference type="InterPro" id="IPR027417">
    <property type="entry name" value="P-loop_NTPase"/>
</dbReference>
<organism evidence="2 3">
    <name type="scientific">Enterococcus hirae</name>
    <dbReference type="NCBI Taxonomy" id="1354"/>
    <lineage>
        <taxon>Bacteria</taxon>
        <taxon>Bacillati</taxon>
        <taxon>Bacillota</taxon>
        <taxon>Bacilli</taxon>
        <taxon>Lactobacillales</taxon>
        <taxon>Enterococcaceae</taxon>
        <taxon>Enterococcus</taxon>
    </lineage>
</organism>
<sequence length="744" mass="85099">MEDFSLTKDRQFSSVEKQMIWQKPTSHRTSQEEQRIAAEIFENWNDPEMKISNILLEGDAGSGKTQLAKALSADLQLPYTKITCFADMDKSDVFGALLPIVESDVDEDQELIDAINQTETLEAVLRLIKHHYNLSTEMAKSKLADFIKRMEQNENSNVRYKYYPSEIVRAIEKGYLLEIQEPTVIRDASVLVALNSALEPNGLLNLPTGVVVRHPDCVIIITTNRNYQGNRPLNESLRDRMQHAEKMDLPSLEVMAERALGKTKIQQPELLLKLAEIIRLLDDTAKANAIKGVAGMRSYFYWANTWKQGQDLFQSIYPKVLYKLTTVPEELEILTQALEQSGLLEELRELLRQIKWGRLSEEASRNRGRILNDEEADERNIDQLAEETLSLMENESPEIEEETPPVENAEIEEEKKAESFSFEQERSQEVSGQGQQEQQAEDNSEKMSASDMEAYDKEIKRELTKEARQIMKGTMHEKEGLIVHRPKFELKAQEAEQIRQQVLPIVETLSRQILDLLENDESTTYQKGKYEGQRFNASRVAYNDLGYFDKKNPPHEQPSLAVALRIDESGSMIRDERIEAAKKAAIAIAEFAKRVNIPLMIYGDTADVSTREKTSIFSYKEFSDDFQWLDEKLVTMKPRQNNRDGASLRLIANKLSQESATTKLLISISDGQPKALPDYTGKKAREDIQSVLSEYDRQGVIFVAAAIGQDQKEIKEIYGENRFIDMTDINELPQQLIQLIARYL</sequence>
<feature type="compositionally biased region" description="Basic and acidic residues" evidence="1">
    <location>
        <begin position="413"/>
        <end position="428"/>
    </location>
</feature>
<dbReference type="Gene3D" id="3.40.50.410">
    <property type="entry name" value="von Willebrand factor, type A domain"/>
    <property type="match status" value="1"/>
</dbReference>
<dbReference type="InterPro" id="IPR002035">
    <property type="entry name" value="VWF_A"/>
</dbReference>
<proteinExistence type="predicted"/>
<dbReference type="EMBL" id="CABEEP010000001">
    <property type="protein sequence ID" value="VTQ64049.1"/>
    <property type="molecule type" value="Genomic_DNA"/>
</dbReference>
<dbReference type="PROSITE" id="PS50234">
    <property type="entry name" value="VWFA"/>
    <property type="match status" value="1"/>
</dbReference>
<dbReference type="Proteomes" id="UP000352698">
    <property type="component" value="Unassembled WGS sequence"/>
</dbReference>
<dbReference type="Pfam" id="PF07728">
    <property type="entry name" value="AAA_5"/>
    <property type="match status" value="2"/>
</dbReference>
<dbReference type="Gene3D" id="3.40.50.300">
    <property type="entry name" value="P-loop containing nucleotide triphosphate hydrolases"/>
    <property type="match status" value="1"/>
</dbReference>
<dbReference type="GO" id="GO:0008233">
    <property type="term" value="F:peptidase activity"/>
    <property type="evidence" value="ECO:0007669"/>
    <property type="project" value="UniProtKB-KW"/>
</dbReference>
<dbReference type="Pfam" id="PF00092">
    <property type="entry name" value="VWA"/>
    <property type="match status" value="1"/>
</dbReference>
<dbReference type="InterPro" id="IPR051928">
    <property type="entry name" value="NorD/CobT"/>
</dbReference>
<feature type="compositionally biased region" description="Low complexity" evidence="1">
    <location>
        <begin position="429"/>
        <end position="438"/>
    </location>
</feature>
<dbReference type="CDD" id="cd01454">
    <property type="entry name" value="vWA_norD_type"/>
    <property type="match status" value="1"/>
</dbReference>
<keyword evidence="2" id="KW-0547">Nucleotide-binding</keyword>
<dbReference type="InterPro" id="IPR036465">
    <property type="entry name" value="vWFA_dom_sf"/>
</dbReference>
<feature type="compositionally biased region" description="Acidic residues" evidence="1">
    <location>
        <begin position="395"/>
        <end position="412"/>
    </location>
</feature>
<dbReference type="GO" id="GO:0006508">
    <property type="term" value="P:proteolysis"/>
    <property type="evidence" value="ECO:0007669"/>
    <property type="project" value="UniProtKB-KW"/>
</dbReference>
<evidence type="ECO:0000313" key="2">
    <source>
        <dbReference type="EMBL" id="VTQ64049.1"/>
    </source>
</evidence>
<accession>A0A7Z9AVP8</accession>
<dbReference type="RefSeq" id="WP_010737576.1">
    <property type="nucleotide sequence ID" value="NZ_AP027299.1"/>
</dbReference>
<name>A0A7Z9AVP8_ENTHR</name>
<reference evidence="2 3" key="1">
    <citation type="submission" date="2019-05" db="EMBL/GenBank/DDBJ databases">
        <authorList>
            <consortium name="Pathogen Informatics"/>
        </authorList>
    </citation>
    <scope>NUCLEOTIDE SEQUENCE [LARGE SCALE GENOMIC DNA]</scope>
    <source>
        <strain evidence="2 3">NCTC12204</strain>
    </source>
</reference>
<comment type="caution">
    <text evidence="2">The sequence shown here is derived from an EMBL/GenBank/DDBJ whole genome shotgun (WGS) entry which is preliminary data.</text>
</comment>
<dbReference type="InterPro" id="IPR011704">
    <property type="entry name" value="ATPase_dyneun-rel_AAA"/>
</dbReference>
<keyword evidence="2" id="KW-0378">Hydrolase</keyword>
<evidence type="ECO:0000256" key="1">
    <source>
        <dbReference type="SAM" id="MobiDB-lite"/>
    </source>
</evidence>
<protein>
    <submittedName>
        <fullName evidence="2">ATP-dependent protease ATP-binding subunit ClpX</fullName>
    </submittedName>
</protein>
<dbReference type="AlphaFoldDB" id="A0A7Z9AVP8"/>
<dbReference type="PANTHER" id="PTHR41248">
    <property type="entry name" value="NORD PROTEIN"/>
    <property type="match status" value="1"/>
</dbReference>
<dbReference type="PANTHER" id="PTHR41248:SF1">
    <property type="entry name" value="NORD PROTEIN"/>
    <property type="match status" value="1"/>
</dbReference>
<keyword evidence="2" id="KW-0067">ATP-binding</keyword>
<evidence type="ECO:0000313" key="3">
    <source>
        <dbReference type="Proteomes" id="UP000352698"/>
    </source>
</evidence>
<dbReference type="GO" id="GO:0005524">
    <property type="term" value="F:ATP binding"/>
    <property type="evidence" value="ECO:0007669"/>
    <property type="project" value="UniProtKB-KW"/>
</dbReference>
<keyword evidence="2" id="KW-0645">Protease</keyword>
<dbReference type="GO" id="GO:0016887">
    <property type="term" value="F:ATP hydrolysis activity"/>
    <property type="evidence" value="ECO:0007669"/>
    <property type="project" value="InterPro"/>
</dbReference>
<gene>
    <name evidence="2" type="primary">clpX_1</name>
    <name evidence="2" type="ORF">NCTC12204_01414</name>
</gene>